<name>A0ABD3LBX5_EUCGL</name>
<dbReference type="EMBL" id="JBJKBG010000002">
    <property type="protein sequence ID" value="KAL3749296.1"/>
    <property type="molecule type" value="Genomic_DNA"/>
</dbReference>
<reference evidence="2 3" key="1">
    <citation type="submission" date="2024-11" db="EMBL/GenBank/DDBJ databases">
        <title>Chromosome-level genome assembly of Eucalyptus globulus Labill. provides insights into its genome evolution.</title>
        <authorList>
            <person name="Li X."/>
        </authorList>
    </citation>
    <scope>NUCLEOTIDE SEQUENCE [LARGE SCALE GENOMIC DNA]</scope>
    <source>
        <strain evidence="2">CL2024</strain>
        <tissue evidence="2">Fresh tender leaves</tissue>
    </source>
</reference>
<comment type="caution">
    <text evidence="2">The sequence shown here is derived from an EMBL/GenBank/DDBJ whole genome shotgun (WGS) entry which is preliminary data.</text>
</comment>
<evidence type="ECO:0000256" key="1">
    <source>
        <dbReference type="SAM" id="MobiDB-lite"/>
    </source>
</evidence>
<proteinExistence type="predicted"/>
<accession>A0ABD3LBX5</accession>
<dbReference type="Proteomes" id="UP001634007">
    <property type="component" value="Unassembled WGS sequence"/>
</dbReference>
<organism evidence="2 3">
    <name type="scientific">Eucalyptus globulus</name>
    <name type="common">Tasmanian blue gum</name>
    <dbReference type="NCBI Taxonomy" id="34317"/>
    <lineage>
        <taxon>Eukaryota</taxon>
        <taxon>Viridiplantae</taxon>
        <taxon>Streptophyta</taxon>
        <taxon>Embryophyta</taxon>
        <taxon>Tracheophyta</taxon>
        <taxon>Spermatophyta</taxon>
        <taxon>Magnoliopsida</taxon>
        <taxon>eudicotyledons</taxon>
        <taxon>Gunneridae</taxon>
        <taxon>Pentapetalae</taxon>
        <taxon>rosids</taxon>
        <taxon>malvids</taxon>
        <taxon>Myrtales</taxon>
        <taxon>Myrtaceae</taxon>
        <taxon>Myrtoideae</taxon>
        <taxon>Eucalypteae</taxon>
        <taxon>Eucalyptus</taxon>
    </lineage>
</organism>
<keyword evidence="3" id="KW-1185">Reference proteome</keyword>
<feature type="compositionally biased region" description="Basic and acidic residues" evidence="1">
    <location>
        <begin position="182"/>
        <end position="195"/>
    </location>
</feature>
<evidence type="ECO:0000313" key="2">
    <source>
        <dbReference type="EMBL" id="KAL3749296.1"/>
    </source>
</evidence>
<evidence type="ECO:0000313" key="3">
    <source>
        <dbReference type="Proteomes" id="UP001634007"/>
    </source>
</evidence>
<dbReference type="AlphaFoldDB" id="A0ABD3LBX5"/>
<feature type="region of interest" description="Disordered" evidence="1">
    <location>
        <begin position="173"/>
        <end position="195"/>
    </location>
</feature>
<sequence>MSTGLSTSNEFSTLMQNAFEVMSLGTQDENIMRITRKNLNATVIEISSYNSIVTMTDGASDDNDNEASLCEMLVLDPLQKKGNGTSYERLKASKLIVQATHVETHLSDYSRNANQIQNAFCPGNIGGPLVNINFHNQMQQSYIMPPRIMNVYSPFTSQMVEYHNRFNQNILSQSSNSFQHPKLNELNDSERGDNA</sequence>
<protein>
    <submittedName>
        <fullName evidence="2">Uncharacterized protein</fullName>
    </submittedName>
</protein>
<gene>
    <name evidence="2" type="ORF">ACJRO7_010409</name>
</gene>